<dbReference type="AlphaFoldDB" id="A0A263CYP0"/>
<dbReference type="PANTHER" id="PTHR46825">
    <property type="entry name" value="D-ALANYL-D-ALANINE-CARBOXYPEPTIDASE/ENDOPEPTIDASE AMPH"/>
    <property type="match status" value="1"/>
</dbReference>
<dbReference type="Proteomes" id="UP000242444">
    <property type="component" value="Unassembled WGS sequence"/>
</dbReference>
<feature type="domain" description="Beta-lactamase-related" evidence="3">
    <location>
        <begin position="39"/>
        <end position="366"/>
    </location>
</feature>
<feature type="transmembrane region" description="Helical" evidence="1">
    <location>
        <begin position="572"/>
        <end position="594"/>
    </location>
</feature>
<keyword evidence="1" id="KW-1133">Transmembrane helix</keyword>
<feature type="chain" id="PRO_5012650251" evidence="2">
    <location>
        <begin position="23"/>
        <end position="642"/>
    </location>
</feature>
<protein>
    <submittedName>
        <fullName evidence="4">Serine hydrolase</fullName>
    </submittedName>
</protein>
<evidence type="ECO:0000259" key="3">
    <source>
        <dbReference type="Pfam" id="PF00144"/>
    </source>
</evidence>
<evidence type="ECO:0000256" key="2">
    <source>
        <dbReference type="SAM" id="SignalP"/>
    </source>
</evidence>
<feature type="transmembrane region" description="Helical" evidence="1">
    <location>
        <begin position="491"/>
        <end position="516"/>
    </location>
</feature>
<gene>
    <name evidence="4" type="ORF">CFN78_20980</name>
</gene>
<reference evidence="4 5" key="1">
    <citation type="submission" date="2017-07" db="EMBL/GenBank/DDBJ databases">
        <title>Amycolatopsis antarcticus sp. nov., isolated from the surface of an Antarcticus brown macroalga.</title>
        <authorList>
            <person name="Wang J."/>
            <person name="Leiva S."/>
            <person name="Huang J."/>
            <person name="Huang Y."/>
        </authorList>
    </citation>
    <scope>NUCLEOTIDE SEQUENCE [LARGE SCALE GENOMIC DNA]</scope>
    <source>
        <strain evidence="4 5">AU-G6</strain>
    </source>
</reference>
<dbReference type="PANTHER" id="PTHR46825:SF9">
    <property type="entry name" value="BETA-LACTAMASE-RELATED DOMAIN-CONTAINING PROTEIN"/>
    <property type="match status" value="1"/>
</dbReference>
<sequence>MFRKIAALVLALMLLTATAAIAQQPGRQAVPPPGLVDRLDELINGHLETDHIPGAVITVVAGGETVLSKGYGLADLAAGTPMDPEWTTLSAASEAKIMTAIAAAQLISEGRIDPAADVNRYLPGFRIDDTYPGRPVTMNHLLTHTAGFDADYIGLNGSGPVGIEPLGRSLAEKQPIRVRPPGEAMSYDNYGVALAGHLVEVVSGMPFDRYVAERILGPLGMDGTTFSQPAPPSIDARLATGYRPDGEGYTVAGGRYGPWTPTGAGTITTSADIGKLMLALLSADPRLGEGVAELVTRRHFTQDPRVPGIGYLLTESRHGDARVLSKDGDLPGFHHETALLPEHGVGVHIAYNGDGDANAAYQDAKIVRNAVLDHFLPERPPADPVPVPGDVSAYAGGYRASVTSEYSLAKVTALTTPVTVEVAGDGRLHSTGISADPARYEQEWVHLGAGEFAEAGGTGRIVFGHDGTLSGGSDQEGVVYLPIAWYQSPTLHLVLLGAGVLALLAGLCWFPVLALVRRGRADRVPGPVRAAHAVAWLTGALGTTFLAGFLAVVSDGNAMNETILTGSPLLTVLPYLPAAMLVTAGCMVVFAIVGGRRGWWRRWGGIGYLTMTLCAAAFLGVCAYYNLIALGDLVSPGGFHAS</sequence>
<dbReference type="OrthoDB" id="4281716at2"/>
<keyword evidence="5" id="KW-1185">Reference proteome</keyword>
<keyword evidence="1" id="KW-0812">Transmembrane</keyword>
<feature type="transmembrane region" description="Helical" evidence="1">
    <location>
        <begin position="606"/>
        <end position="627"/>
    </location>
</feature>
<dbReference type="Pfam" id="PF00144">
    <property type="entry name" value="Beta-lactamase"/>
    <property type="match status" value="1"/>
</dbReference>
<evidence type="ECO:0000256" key="1">
    <source>
        <dbReference type="SAM" id="Phobius"/>
    </source>
</evidence>
<feature type="signal peptide" evidence="2">
    <location>
        <begin position="1"/>
        <end position="22"/>
    </location>
</feature>
<dbReference type="InterPro" id="IPR012338">
    <property type="entry name" value="Beta-lactam/transpept-like"/>
</dbReference>
<proteinExistence type="predicted"/>
<dbReference type="InParanoid" id="A0A263CYP0"/>
<evidence type="ECO:0000313" key="4">
    <source>
        <dbReference type="EMBL" id="OZM71273.1"/>
    </source>
</evidence>
<keyword evidence="2" id="KW-0732">Signal</keyword>
<evidence type="ECO:0000313" key="5">
    <source>
        <dbReference type="Proteomes" id="UP000242444"/>
    </source>
</evidence>
<dbReference type="InterPro" id="IPR050491">
    <property type="entry name" value="AmpC-like"/>
</dbReference>
<name>A0A263CYP0_9PSEU</name>
<dbReference type="Gene3D" id="3.40.710.10">
    <property type="entry name" value="DD-peptidase/beta-lactamase superfamily"/>
    <property type="match status" value="1"/>
</dbReference>
<feature type="transmembrane region" description="Helical" evidence="1">
    <location>
        <begin position="528"/>
        <end position="552"/>
    </location>
</feature>
<keyword evidence="1" id="KW-0472">Membrane</keyword>
<dbReference type="RefSeq" id="WP_094864576.1">
    <property type="nucleotide sequence ID" value="NZ_NKYE01000014.1"/>
</dbReference>
<keyword evidence="4" id="KW-0378">Hydrolase</keyword>
<organism evidence="4 5">
    <name type="scientific">Amycolatopsis antarctica</name>
    <dbReference type="NCBI Taxonomy" id="1854586"/>
    <lineage>
        <taxon>Bacteria</taxon>
        <taxon>Bacillati</taxon>
        <taxon>Actinomycetota</taxon>
        <taxon>Actinomycetes</taxon>
        <taxon>Pseudonocardiales</taxon>
        <taxon>Pseudonocardiaceae</taxon>
        <taxon>Amycolatopsis</taxon>
    </lineage>
</organism>
<dbReference type="SUPFAM" id="SSF56601">
    <property type="entry name" value="beta-lactamase/transpeptidase-like"/>
    <property type="match status" value="1"/>
</dbReference>
<dbReference type="EMBL" id="NKYE01000014">
    <property type="protein sequence ID" value="OZM71273.1"/>
    <property type="molecule type" value="Genomic_DNA"/>
</dbReference>
<dbReference type="InterPro" id="IPR001466">
    <property type="entry name" value="Beta-lactam-related"/>
</dbReference>
<comment type="caution">
    <text evidence="4">The sequence shown here is derived from an EMBL/GenBank/DDBJ whole genome shotgun (WGS) entry which is preliminary data.</text>
</comment>
<dbReference type="GO" id="GO:0016787">
    <property type="term" value="F:hydrolase activity"/>
    <property type="evidence" value="ECO:0007669"/>
    <property type="project" value="UniProtKB-KW"/>
</dbReference>
<accession>A0A263CYP0</accession>